<keyword evidence="1" id="KW-0812">Transmembrane</keyword>
<dbReference type="Proteomes" id="UP000177817">
    <property type="component" value="Unassembled WGS sequence"/>
</dbReference>
<dbReference type="EMBL" id="MHKK01000029">
    <property type="protein sequence ID" value="OGY89619.1"/>
    <property type="molecule type" value="Genomic_DNA"/>
</dbReference>
<keyword evidence="1" id="KW-1133">Transmembrane helix</keyword>
<evidence type="ECO:0000313" key="3">
    <source>
        <dbReference type="Proteomes" id="UP000177817"/>
    </source>
</evidence>
<feature type="transmembrane region" description="Helical" evidence="1">
    <location>
        <begin position="27"/>
        <end position="44"/>
    </location>
</feature>
<name>A0A1G2BM44_9BACT</name>
<dbReference type="AlphaFoldDB" id="A0A1G2BM44"/>
<comment type="caution">
    <text evidence="2">The sequence shown here is derived from an EMBL/GenBank/DDBJ whole genome shotgun (WGS) entry which is preliminary data.</text>
</comment>
<reference evidence="2 3" key="1">
    <citation type="journal article" date="2016" name="Nat. Commun.">
        <title>Thousands of microbial genomes shed light on interconnected biogeochemical processes in an aquifer system.</title>
        <authorList>
            <person name="Anantharaman K."/>
            <person name="Brown C.T."/>
            <person name="Hug L.A."/>
            <person name="Sharon I."/>
            <person name="Castelle C.J."/>
            <person name="Probst A.J."/>
            <person name="Thomas B.C."/>
            <person name="Singh A."/>
            <person name="Wilkins M.J."/>
            <person name="Karaoz U."/>
            <person name="Brodie E.L."/>
            <person name="Williams K.H."/>
            <person name="Hubbard S.S."/>
            <person name="Banfield J.F."/>
        </authorList>
    </citation>
    <scope>NUCLEOTIDE SEQUENCE [LARGE SCALE GENOMIC DNA]</scope>
</reference>
<proteinExistence type="predicted"/>
<accession>A0A1G2BM44</accession>
<gene>
    <name evidence="2" type="ORF">A2677_00980</name>
</gene>
<evidence type="ECO:0000313" key="2">
    <source>
        <dbReference type="EMBL" id="OGY89619.1"/>
    </source>
</evidence>
<keyword evidence="1" id="KW-0472">Membrane</keyword>
<evidence type="ECO:0000256" key="1">
    <source>
        <dbReference type="SAM" id="Phobius"/>
    </source>
</evidence>
<organism evidence="2 3">
    <name type="scientific">Candidatus Komeilibacteria bacterium RIFCSPHIGHO2_01_FULL_52_14</name>
    <dbReference type="NCBI Taxonomy" id="1798549"/>
    <lineage>
        <taxon>Bacteria</taxon>
        <taxon>Candidatus Komeiliibacteriota</taxon>
    </lineage>
</organism>
<sequence length="342" mass="36475">MQNLVNTLASLAKRITNRLSRATRLEMVGMLAIGALIIVSLFDIDMRVTRKPLLNTFLGSTTGSRISSVGAVSSAAASNPASQASDPAADAALASQVLPEGGVALPVRWGDLGQQLVSTGVIDLQKFEALYSSRGGMTDEMKALLTNTSGEPMKITNENSQYLLNLLWALGLGNKNDVLDKGEMSDPQYGGADRFASTGGWTLARGNPMDHYSKHALVKLTKVQQELVDRVSQGIFRPCCGNSTHFPDCNHGMAMLGLLELMASQGVSEQDMYRAALAVNAFWFPDTYVNIAKFVNQNGQDWRSVNPAQLLGAQFSSSSGYQQIRAQVQPATVPSGGGGCGV</sequence>
<protein>
    <submittedName>
        <fullName evidence="2">Uncharacterized protein</fullName>
    </submittedName>
</protein>